<keyword evidence="1" id="KW-0472">Membrane</keyword>
<reference evidence="3 4" key="1">
    <citation type="journal article" date="2016" name="Nat. Commun.">
        <title>Thousands of microbial genomes shed light on interconnected biogeochemical processes in an aquifer system.</title>
        <authorList>
            <person name="Anantharaman K."/>
            <person name="Brown C.T."/>
            <person name="Hug L.A."/>
            <person name="Sharon I."/>
            <person name="Castelle C.J."/>
            <person name="Probst A.J."/>
            <person name="Thomas B.C."/>
            <person name="Singh A."/>
            <person name="Wilkins M.J."/>
            <person name="Karaoz U."/>
            <person name="Brodie E.L."/>
            <person name="Williams K.H."/>
            <person name="Hubbard S.S."/>
            <person name="Banfield J.F."/>
        </authorList>
    </citation>
    <scope>NUCLEOTIDE SEQUENCE [LARGE SCALE GENOMIC DNA]</scope>
</reference>
<feature type="domain" description="EamA" evidence="2">
    <location>
        <begin position="145"/>
        <end position="279"/>
    </location>
</feature>
<keyword evidence="1" id="KW-1133">Transmembrane helix</keyword>
<dbReference type="Pfam" id="PF00892">
    <property type="entry name" value="EamA"/>
    <property type="match status" value="2"/>
</dbReference>
<dbReference type="SUPFAM" id="SSF103481">
    <property type="entry name" value="Multidrug resistance efflux transporter EmrE"/>
    <property type="match status" value="1"/>
</dbReference>
<feature type="transmembrane region" description="Helical" evidence="1">
    <location>
        <begin position="6"/>
        <end position="24"/>
    </location>
</feature>
<accession>A0A1F7HK70</accession>
<feature type="domain" description="EamA" evidence="2">
    <location>
        <begin position="17"/>
        <end position="134"/>
    </location>
</feature>
<feature type="transmembrane region" description="Helical" evidence="1">
    <location>
        <begin position="235"/>
        <end position="254"/>
    </location>
</feature>
<dbReference type="EMBL" id="MFZV01000002">
    <property type="protein sequence ID" value="OGK31620.1"/>
    <property type="molecule type" value="Genomic_DNA"/>
</dbReference>
<gene>
    <name evidence="3" type="ORF">A3F29_00010</name>
</gene>
<name>A0A1F7HK70_9BACT</name>
<dbReference type="AlphaFoldDB" id="A0A1F7HK70"/>
<feature type="transmembrane region" description="Helical" evidence="1">
    <location>
        <begin position="117"/>
        <end position="134"/>
    </location>
</feature>
<proteinExistence type="predicted"/>
<dbReference type="GO" id="GO:0016020">
    <property type="term" value="C:membrane"/>
    <property type="evidence" value="ECO:0007669"/>
    <property type="project" value="InterPro"/>
</dbReference>
<evidence type="ECO:0000259" key="2">
    <source>
        <dbReference type="Pfam" id="PF00892"/>
    </source>
</evidence>
<evidence type="ECO:0000256" key="1">
    <source>
        <dbReference type="SAM" id="Phobius"/>
    </source>
</evidence>
<dbReference type="InterPro" id="IPR000620">
    <property type="entry name" value="EamA_dom"/>
</dbReference>
<dbReference type="Proteomes" id="UP000177199">
    <property type="component" value="Unassembled WGS sequence"/>
</dbReference>
<feature type="transmembrane region" description="Helical" evidence="1">
    <location>
        <begin position="59"/>
        <end position="79"/>
    </location>
</feature>
<feature type="transmembrane region" description="Helical" evidence="1">
    <location>
        <begin position="146"/>
        <end position="164"/>
    </location>
</feature>
<protein>
    <recommendedName>
        <fullName evidence="2">EamA domain-containing protein</fullName>
    </recommendedName>
</protein>
<dbReference type="InterPro" id="IPR037185">
    <property type="entry name" value="EmrE-like"/>
</dbReference>
<organism evidence="3 4">
    <name type="scientific">Candidatus Roizmanbacteria bacterium RIFCSPHIGHO2_12_FULL_33_9</name>
    <dbReference type="NCBI Taxonomy" id="1802045"/>
    <lineage>
        <taxon>Bacteria</taxon>
        <taxon>Candidatus Roizmaniibacteriota</taxon>
    </lineage>
</organism>
<feature type="transmembrane region" description="Helical" evidence="1">
    <location>
        <begin position="91"/>
        <end position="111"/>
    </location>
</feature>
<comment type="caution">
    <text evidence="3">The sequence shown here is derived from an EMBL/GenBank/DDBJ whole genome shotgun (WGS) entry which is preliminary data.</text>
</comment>
<feature type="transmembrane region" description="Helical" evidence="1">
    <location>
        <begin position="266"/>
        <end position="286"/>
    </location>
</feature>
<feature type="transmembrane region" description="Helical" evidence="1">
    <location>
        <begin position="31"/>
        <end position="53"/>
    </location>
</feature>
<feature type="transmembrane region" description="Helical" evidence="1">
    <location>
        <begin position="176"/>
        <end position="193"/>
    </location>
</feature>
<evidence type="ECO:0000313" key="3">
    <source>
        <dbReference type="EMBL" id="OGK31620.1"/>
    </source>
</evidence>
<evidence type="ECO:0000313" key="4">
    <source>
        <dbReference type="Proteomes" id="UP000177199"/>
    </source>
</evidence>
<sequence length="287" mass="31938">MWLAFLALNIIGLTTYNLILRKSLLEKIDSFTLATIMQTGIAIPMFFVLPFYFPDLSVYTPKLLIVVMAIVLLIVTLHISNVKSLQYLEASVYSVLYNLRLVLSTILGILFLAEDIIPLQIVGGLLIFLAIFIMKQKGKKELTIKGILWGIGAALSVSALSVFEKTLINEVGYLDYAFPTMLGTAIIMWIILLSRKHKVNFQIYKSKKILSLMGFRALSAYSFTLAFYTGAKISVANYLSGLSVILIVVLGIIILKERDYLGRKIFATLIAVLGLTAILIANLNLFQ</sequence>
<keyword evidence="1" id="KW-0812">Transmembrane</keyword>